<dbReference type="RefSeq" id="WP_044835575.1">
    <property type="nucleotide sequence ID" value="NZ_CP059735.1"/>
</dbReference>
<dbReference type="EMBL" id="CP059735">
    <property type="protein sequence ID" value="WDD97445.1"/>
    <property type="molecule type" value="Genomic_DNA"/>
</dbReference>
<proteinExistence type="predicted"/>
<accession>A0AAE9YL26</accession>
<keyword evidence="2" id="KW-1133">Transmembrane helix</keyword>
<gene>
    <name evidence="3" type="ORF">SG35_019265</name>
</gene>
<reference evidence="3 4" key="2">
    <citation type="journal article" date="2022" name="Mar. Drugs">
        <title>Bioassay-Guided Fractionation Leads to the Detection of Cholic Acid Generated by the Rare Thalassomonas sp.</title>
        <authorList>
            <person name="Pheiffer F."/>
            <person name="Schneider Y.K."/>
            <person name="Hansen E.H."/>
            <person name="Andersen J.H."/>
            <person name="Isaksson J."/>
            <person name="Busche T."/>
            <person name="R C."/>
            <person name="Kalinowski J."/>
            <person name="Zyl L.V."/>
            <person name="Trindade M."/>
        </authorList>
    </citation>
    <scope>NUCLEOTIDE SEQUENCE [LARGE SCALE GENOMIC DNA]</scope>
    <source>
        <strain evidence="3 4">A5K-106</strain>
    </source>
</reference>
<evidence type="ECO:0000313" key="4">
    <source>
        <dbReference type="Proteomes" id="UP000032568"/>
    </source>
</evidence>
<reference evidence="3 4" key="1">
    <citation type="journal article" date="2015" name="Genome Announc.">
        <title>Draft Genome Sequences of Marine Isolates of Thalassomonas viridans and Thalassomonas actiniarum.</title>
        <authorList>
            <person name="Olonade I."/>
            <person name="van Zyl L.J."/>
            <person name="Trindade M."/>
        </authorList>
    </citation>
    <scope>NUCLEOTIDE SEQUENCE [LARGE SCALE GENOMIC DNA]</scope>
    <source>
        <strain evidence="3 4">A5K-106</strain>
    </source>
</reference>
<organism evidence="3 4">
    <name type="scientific">Thalassomonas actiniarum</name>
    <dbReference type="NCBI Taxonomy" id="485447"/>
    <lineage>
        <taxon>Bacteria</taxon>
        <taxon>Pseudomonadati</taxon>
        <taxon>Pseudomonadota</taxon>
        <taxon>Gammaproteobacteria</taxon>
        <taxon>Alteromonadales</taxon>
        <taxon>Colwelliaceae</taxon>
        <taxon>Thalassomonas</taxon>
    </lineage>
</organism>
<keyword evidence="4" id="KW-1185">Reference proteome</keyword>
<keyword evidence="1" id="KW-0175">Coiled coil</keyword>
<dbReference type="KEGG" id="tact:SG35_019265"/>
<feature type="coiled-coil region" evidence="1">
    <location>
        <begin position="1"/>
        <end position="28"/>
    </location>
</feature>
<name>A0AAE9YL26_9GAMM</name>
<keyword evidence="2" id="KW-0472">Membrane</keyword>
<dbReference type="AlphaFoldDB" id="A0AAE9YL26"/>
<keyword evidence="2" id="KW-0812">Transmembrane</keyword>
<sequence>MDEIELKKLEIEKEKLALERQKLSLELRKWVVVAIAAVISFFLIDYGKLTLERTKEESMHDRELLKSYLKAMDSSKPEIWKRKLRFIKSFAKDERVLSWAEEQLTTLSKLPPKESLYLEAADIAKKLSRREPLNEELWTRFEQLYWSELPLANESMAMEDAMVNFRQSLLDAHEAPIGDDDIEWDNVKKALLKLSKVVSSEMPNKALQTTAESGV</sequence>
<dbReference type="Proteomes" id="UP000032568">
    <property type="component" value="Chromosome"/>
</dbReference>
<feature type="transmembrane region" description="Helical" evidence="2">
    <location>
        <begin position="30"/>
        <end position="49"/>
    </location>
</feature>
<evidence type="ECO:0000313" key="3">
    <source>
        <dbReference type="EMBL" id="WDD97445.1"/>
    </source>
</evidence>
<evidence type="ECO:0000256" key="2">
    <source>
        <dbReference type="SAM" id="Phobius"/>
    </source>
</evidence>
<protein>
    <submittedName>
        <fullName evidence="3">Uncharacterized protein</fullName>
    </submittedName>
</protein>
<evidence type="ECO:0000256" key="1">
    <source>
        <dbReference type="SAM" id="Coils"/>
    </source>
</evidence>